<proteinExistence type="predicted"/>
<feature type="domain" description="N-acetyltransferase" evidence="3">
    <location>
        <begin position="4"/>
        <end position="163"/>
    </location>
</feature>
<dbReference type="SUPFAM" id="SSF55729">
    <property type="entry name" value="Acyl-CoA N-acyltransferases (Nat)"/>
    <property type="match status" value="1"/>
</dbReference>
<dbReference type="CDD" id="cd04301">
    <property type="entry name" value="NAT_SF"/>
    <property type="match status" value="1"/>
</dbReference>
<dbReference type="PANTHER" id="PTHR43877">
    <property type="entry name" value="AMINOALKYLPHOSPHONATE N-ACETYLTRANSFERASE-RELATED-RELATED"/>
    <property type="match status" value="1"/>
</dbReference>
<name>A0A2S8FVF0_9BACT</name>
<dbReference type="RefSeq" id="WP_105329422.1">
    <property type="nucleotide sequence ID" value="NZ_PUHY01000006.1"/>
</dbReference>
<dbReference type="GO" id="GO:0016747">
    <property type="term" value="F:acyltransferase activity, transferring groups other than amino-acyl groups"/>
    <property type="evidence" value="ECO:0007669"/>
    <property type="project" value="InterPro"/>
</dbReference>
<organism evidence="4 5">
    <name type="scientific">Blastopirellula marina</name>
    <dbReference type="NCBI Taxonomy" id="124"/>
    <lineage>
        <taxon>Bacteria</taxon>
        <taxon>Pseudomonadati</taxon>
        <taxon>Planctomycetota</taxon>
        <taxon>Planctomycetia</taxon>
        <taxon>Pirellulales</taxon>
        <taxon>Pirellulaceae</taxon>
        <taxon>Blastopirellula</taxon>
    </lineage>
</organism>
<reference evidence="4 5" key="1">
    <citation type="submission" date="2018-02" db="EMBL/GenBank/DDBJ databases">
        <title>Comparative genomes isolates from brazilian mangrove.</title>
        <authorList>
            <person name="Araujo J.E."/>
            <person name="Taketani R.G."/>
            <person name="Silva M.C.P."/>
            <person name="Loureco M.V."/>
            <person name="Andreote F.D."/>
        </authorList>
    </citation>
    <scope>NUCLEOTIDE SEQUENCE [LARGE SCALE GENOMIC DNA]</scope>
    <source>
        <strain evidence="4 5">Hex-1 MGV</strain>
    </source>
</reference>
<dbReference type="PANTHER" id="PTHR43877:SF2">
    <property type="entry name" value="AMINOALKYLPHOSPHONATE N-ACETYLTRANSFERASE-RELATED"/>
    <property type="match status" value="1"/>
</dbReference>
<evidence type="ECO:0000256" key="1">
    <source>
        <dbReference type="ARBA" id="ARBA00022679"/>
    </source>
</evidence>
<dbReference type="InterPro" id="IPR000182">
    <property type="entry name" value="GNAT_dom"/>
</dbReference>
<dbReference type="AlphaFoldDB" id="A0A2S8FVF0"/>
<dbReference type="Gene3D" id="3.40.630.30">
    <property type="match status" value="1"/>
</dbReference>
<dbReference type="EMBL" id="PUHY01000006">
    <property type="protein sequence ID" value="PQO36133.1"/>
    <property type="molecule type" value="Genomic_DNA"/>
</dbReference>
<gene>
    <name evidence="4" type="ORF">C5Y83_09450</name>
</gene>
<evidence type="ECO:0000313" key="5">
    <source>
        <dbReference type="Proteomes" id="UP000238322"/>
    </source>
</evidence>
<evidence type="ECO:0000256" key="2">
    <source>
        <dbReference type="ARBA" id="ARBA00023315"/>
    </source>
</evidence>
<dbReference type="Pfam" id="PF00583">
    <property type="entry name" value="Acetyltransf_1"/>
    <property type="match status" value="1"/>
</dbReference>
<evidence type="ECO:0000259" key="3">
    <source>
        <dbReference type="PROSITE" id="PS51186"/>
    </source>
</evidence>
<accession>A0A2S8FVF0</accession>
<keyword evidence="1" id="KW-0808">Transferase</keyword>
<dbReference type="InterPro" id="IPR050832">
    <property type="entry name" value="Bact_Acetyltransf"/>
</dbReference>
<comment type="caution">
    <text evidence="4">The sequence shown here is derived from an EMBL/GenBank/DDBJ whole genome shotgun (WGS) entry which is preliminary data.</text>
</comment>
<protein>
    <recommendedName>
        <fullName evidence="3">N-acetyltransferase domain-containing protein</fullName>
    </recommendedName>
</protein>
<dbReference type="InterPro" id="IPR016181">
    <property type="entry name" value="Acyl_CoA_acyltransferase"/>
</dbReference>
<sequence>MSEITMRDAQPSDLASLARLLLLVHQLHVDAHPEVYRPISHDEAGQLLQQRLREPDTIVRVAEADTNLPLGYYCAVIRSLPESMILHSRKLWYVNEVVVDPAFRGQGIGCKLLVDLKQLAEREAVDSLELDVGVFNAEARQFFQGQGFKPVRIRMQAQVARSR</sequence>
<dbReference type="OrthoDB" id="9805924at2"/>
<dbReference type="PROSITE" id="PS51186">
    <property type="entry name" value="GNAT"/>
    <property type="match status" value="1"/>
</dbReference>
<dbReference type="Proteomes" id="UP000238322">
    <property type="component" value="Unassembled WGS sequence"/>
</dbReference>
<evidence type="ECO:0000313" key="4">
    <source>
        <dbReference type="EMBL" id="PQO36133.1"/>
    </source>
</evidence>
<keyword evidence="2" id="KW-0012">Acyltransferase</keyword>